<evidence type="ECO:0000313" key="3">
    <source>
        <dbReference type="Proteomes" id="UP000664835"/>
    </source>
</evidence>
<name>A0ABS3Q1T8_9GAMM</name>
<evidence type="ECO:0000313" key="2">
    <source>
        <dbReference type="EMBL" id="MBO1926256.1"/>
    </source>
</evidence>
<dbReference type="Pfam" id="PF07963">
    <property type="entry name" value="N_methyl"/>
    <property type="match status" value="1"/>
</dbReference>
<dbReference type="Proteomes" id="UP000664835">
    <property type="component" value="Unassembled WGS sequence"/>
</dbReference>
<evidence type="ECO:0000256" key="1">
    <source>
        <dbReference type="SAM" id="Phobius"/>
    </source>
</evidence>
<dbReference type="EMBL" id="JAGETV010000002">
    <property type="protein sequence ID" value="MBO1926256.1"/>
    <property type="molecule type" value="Genomic_DNA"/>
</dbReference>
<comment type="caution">
    <text evidence="2">The sequence shown here is derived from an EMBL/GenBank/DDBJ whole genome shotgun (WGS) entry which is preliminary data.</text>
</comment>
<proteinExistence type="predicted"/>
<keyword evidence="1" id="KW-0472">Membrane</keyword>
<keyword evidence="3" id="KW-1185">Reference proteome</keyword>
<gene>
    <name evidence="2" type="ORF">J3998_01595</name>
</gene>
<dbReference type="RefSeq" id="WP_208146853.1">
    <property type="nucleotide sequence ID" value="NZ_JAGETV010000002.1"/>
</dbReference>
<reference evidence="2 3" key="1">
    <citation type="submission" date="2021-03" db="EMBL/GenBank/DDBJ databases">
        <title>Thiomicrorhabdus sp.nov.,novel sulfur-oxidizing bacteria isolated from coastal sediment.</title>
        <authorList>
            <person name="Liu X."/>
        </authorList>
    </citation>
    <scope>NUCLEOTIDE SEQUENCE [LARGE SCALE GENOMIC DNA]</scope>
    <source>
        <strain evidence="2 3">6S2-11</strain>
    </source>
</reference>
<keyword evidence="1" id="KW-1133">Transmembrane helix</keyword>
<dbReference type="InterPro" id="IPR012902">
    <property type="entry name" value="N_methyl_site"/>
</dbReference>
<dbReference type="NCBIfam" id="TIGR02532">
    <property type="entry name" value="IV_pilin_GFxxxE"/>
    <property type="match status" value="1"/>
</dbReference>
<feature type="transmembrane region" description="Helical" evidence="1">
    <location>
        <begin position="21"/>
        <end position="41"/>
    </location>
</feature>
<protein>
    <submittedName>
        <fullName evidence="2">Prepilin-type N-terminal cleavage/methylation domain-containing protein</fullName>
    </submittedName>
</protein>
<sequence>MQLTVFNAKRLCRKRKKAQGFTLLEITIALVILVILTIQIADLSKISRDYDLNRTSAAQVGDVKSLLLSFLQTNGYLPCPDTDNNGWENRTGSQCDAAKGKLPHLMLGITQNDASFQPYYYQVNARTTSAEIDDPINSASFFGTSTIPNFNLSTPPSGINAGNGNMVICDAAESQNCNISTGSDHFIEEAAIAVVVAFGNNSVSTWQQINSNSIHMDAPAEQENADGDAYFWLAKHNFADDNLTWINGYEAKYTLLQSSFQLN</sequence>
<accession>A0ABS3Q1T8</accession>
<organism evidence="2 3">
    <name type="scientific">Thiomicrorhabdus marina</name>
    <dbReference type="NCBI Taxonomy" id="2818442"/>
    <lineage>
        <taxon>Bacteria</taxon>
        <taxon>Pseudomonadati</taxon>
        <taxon>Pseudomonadota</taxon>
        <taxon>Gammaproteobacteria</taxon>
        <taxon>Thiotrichales</taxon>
        <taxon>Piscirickettsiaceae</taxon>
        <taxon>Thiomicrorhabdus</taxon>
    </lineage>
</organism>
<keyword evidence="1" id="KW-0812">Transmembrane</keyword>